<evidence type="ECO:0000313" key="2">
    <source>
        <dbReference type="Proteomes" id="UP001515480"/>
    </source>
</evidence>
<comment type="caution">
    <text evidence="1">The sequence shown here is derived from an EMBL/GenBank/DDBJ whole genome shotgun (WGS) entry which is preliminary data.</text>
</comment>
<dbReference type="EMBL" id="JBGBPQ010000001">
    <property type="protein sequence ID" value="KAL1529937.1"/>
    <property type="molecule type" value="Genomic_DNA"/>
</dbReference>
<dbReference type="Proteomes" id="UP001515480">
    <property type="component" value="Unassembled WGS sequence"/>
</dbReference>
<gene>
    <name evidence="1" type="ORF">AB1Y20_000865</name>
</gene>
<evidence type="ECO:0000313" key="1">
    <source>
        <dbReference type="EMBL" id="KAL1529937.1"/>
    </source>
</evidence>
<organism evidence="1 2">
    <name type="scientific">Prymnesium parvum</name>
    <name type="common">Toxic golden alga</name>
    <dbReference type="NCBI Taxonomy" id="97485"/>
    <lineage>
        <taxon>Eukaryota</taxon>
        <taxon>Haptista</taxon>
        <taxon>Haptophyta</taxon>
        <taxon>Prymnesiophyceae</taxon>
        <taxon>Prymnesiales</taxon>
        <taxon>Prymnesiaceae</taxon>
        <taxon>Prymnesium</taxon>
    </lineage>
</organism>
<proteinExistence type="predicted"/>
<reference evidence="1 2" key="1">
    <citation type="journal article" date="2024" name="Science">
        <title>Giant polyketide synthase enzymes in the biosynthesis of giant marine polyether toxins.</title>
        <authorList>
            <person name="Fallon T.R."/>
            <person name="Shende V.V."/>
            <person name="Wierzbicki I.H."/>
            <person name="Pendleton A.L."/>
            <person name="Watervoot N.F."/>
            <person name="Auber R.P."/>
            <person name="Gonzalez D.J."/>
            <person name="Wisecaver J.H."/>
            <person name="Moore B.S."/>
        </authorList>
    </citation>
    <scope>NUCLEOTIDE SEQUENCE [LARGE SCALE GENOMIC DNA]</scope>
    <source>
        <strain evidence="1 2">12B1</strain>
    </source>
</reference>
<name>A0AB34K9T9_PRYPA</name>
<keyword evidence="2" id="KW-1185">Reference proteome</keyword>
<accession>A0AB34K9T9</accession>
<protein>
    <submittedName>
        <fullName evidence="1">Uncharacterized protein</fullName>
    </submittedName>
</protein>
<sequence>MWTTRLFLTNPFVFTIHFSPQQEELRECSTLGSSPCERIEALQLASSSLDLSPRGHLNDVNLFSGSQLPLHKLGEGARSKQRLRLSQKDAKIVKCQSTGFRHSAMRKVFHFWLQWEKKLNQMLRTQSLQQGNCTLHSTTLLQKKRAARICEPYKTRCERILRTTATPLRYACR</sequence>
<dbReference type="AlphaFoldDB" id="A0AB34K9T9"/>